<dbReference type="GO" id="GO:0005634">
    <property type="term" value="C:nucleus"/>
    <property type="evidence" value="ECO:0007669"/>
    <property type="project" value="TreeGrafter"/>
</dbReference>
<dbReference type="PROSITE" id="PS50078">
    <property type="entry name" value="POLO_BOX"/>
    <property type="match status" value="2"/>
</dbReference>
<proteinExistence type="inferred from homology"/>
<dbReference type="Gene3D" id="3.30.1120.30">
    <property type="entry name" value="POLO box domain"/>
    <property type="match status" value="2"/>
</dbReference>
<keyword evidence="12" id="KW-0496">Mitochondrion</keyword>
<keyword evidence="1 8" id="KW-0723">Serine/threonine-protein kinase</keyword>
<dbReference type="InterPro" id="IPR000719">
    <property type="entry name" value="Prot_kinase_dom"/>
</dbReference>
<feature type="binding site" evidence="7">
    <location>
        <position position="56"/>
    </location>
    <ligand>
        <name>ATP</name>
        <dbReference type="ChEBI" id="CHEBI:30616"/>
    </ligand>
</feature>
<evidence type="ECO:0000256" key="5">
    <source>
        <dbReference type="ARBA" id="ARBA00022777"/>
    </source>
</evidence>
<dbReference type="GO" id="GO:0004674">
    <property type="term" value="F:protein serine/threonine kinase activity"/>
    <property type="evidence" value="ECO:0007669"/>
    <property type="project" value="UniProtKB-KW"/>
</dbReference>
<dbReference type="Gene3D" id="1.10.510.10">
    <property type="entry name" value="Transferase(Phosphotransferase) domain 1"/>
    <property type="match status" value="1"/>
</dbReference>
<dbReference type="GO" id="GO:0005524">
    <property type="term" value="F:ATP binding"/>
    <property type="evidence" value="ECO:0007669"/>
    <property type="project" value="UniProtKB-UniRule"/>
</dbReference>
<keyword evidence="6 7" id="KW-0067">ATP-binding</keyword>
<dbReference type="OMA" id="NMPESDH"/>
<keyword evidence="4 7" id="KW-0547">Nucleotide-binding</keyword>
<dbReference type="STRING" id="37360.A0A0G4J3U3"/>
<dbReference type="FunFam" id="1.10.510.10:FF:000571">
    <property type="entry name" value="Maternal embryonic leucine zipper kinase"/>
    <property type="match status" value="1"/>
</dbReference>
<dbReference type="InterPro" id="IPR033695">
    <property type="entry name" value="POLO_box_2"/>
</dbReference>
<comment type="catalytic activity">
    <reaction evidence="8">
        <text>L-threonyl-[protein] + ATP = O-phospho-L-threonyl-[protein] + ADP + H(+)</text>
        <dbReference type="Rhea" id="RHEA:46608"/>
        <dbReference type="Rhea" id="RHEA-COMP:11060"/>
        <dbReference type="Rhea" id="RHEA-COMP:11605"/>
        <dbReference type="ChEBI" id="CHEBI:15378"/>
        <dbReference type="ChEBI" id="CHEBI:30013"/>
        <dbReference type="ChEBI" id="CHEBI:30616"/>
        <dbReference type="ChEBI" id="CHEBI:61977"/>
        <dbReference type="ChEBI" id="CHEBI:456216"/>
        <dbReference type="EC" id="2.7.11.21"/>
    </reaction>
</comment>
<reference evidence="12 14" key="2">
    <citation type="submission" date="2018-03" db="EMBL/GenBank/DDBJ databases">
        <authorList>
            <person name="Fogelqvist J."/>
        </authorList>
    </citation>
    <scope>NUCLEOTIDE SEQUENCE [LARGE SCALE GENOMIC DNA]</scope>
</reference>
<dbReference type="PROSITE" id="PS00107">
    <property type="entry name" value="PROTEIN_KINASE_ATP"/>
    <property type="match status" value="1"/>
</dbReference>
<evidence type="ECO:0000256" key="1">
    <source>
        <dbReference type="ARBA" id="ARBA00022527"/>
    </source>
</evidence>
<comment type="similarity">
    <text evidence="8">Belongs to the protein kinase superfamily. Ser/Thr protein kinase family. CDC5/Polo subfamily.</text>
</comment>
<geneLocation type="mitochondrion" evidence="12"/>
<accession>A0A0G4J3U3</accession>
<dbReference type="SMART" id="SM00220">
    <property type="entry name" value="S_TKc"/>
    <property type="match status" value="1"/>
</dbReference>
<dbReference type="EMBL" id="OVEO01000010">
    <property type="protein sequence ID" value="SPQ98909.1"/>
    <property type="molecule type" value="Genomic_DNA"/>
</dbReference>
<organism evidence="11 13">
    <name type="scientific">Plasmodiophora brassicae</name>
    <name type="common">Clubroot disease agent</name>
    <dbReference type="NCBI Taxonomy" id="37360"/>
    <lineage>
        <taxon>Eukaryota</taxon>
        <taxon>Sar</taxon>
        <taxon>Rhizaria</taxon>
        <taxon>Endomyxa</taxon>
        <taxon>Phytomyxea</taxon>
        <taxon>Plasmodiophorida</taxon>
        <taxon>Plasmodiophoridae</taxon>
        <taxon>Plasmodiophora</taxon>
    </lineage>
</organism>
<keyword evidence="5 8" id="KW-0418">Kinase</keyword>
<dbReference type="PROSITE" id="PS00108">
    <property type="entry name" value="PROTEIN_KINASE_ST"/>
    <property type="match status" value="1"/>
</dbReference>
<evidence type="ECO:0000256" key="3">
    <source>
        <dbReference type="ARBA" id="ARBA00022737"/>
    </source>
</evidence>
<dbReference type="InterPro" id="IPR033701">
    <property type="entry name" value="POLO_box_1"/>
</dbReference>
<evidence type="ECO:0000256" key="8">
    <source>
        <dbReference type="RuleBase" id="RU361162"/>
    </source>
</evidence>
<dbReference type="PANTHER" id="PTHR24345">
    <property type="entry name" value="SERINE/THREONINE-PROTEIN KINASE PLK"/>
    <property type="match status" value="1"/>
</dbReference>
<dbReference type="InterPro" id="IPR011009">
    <property type="entry name" value="Kinase-like_dom_sf"/>
</dbReference>
<dbReference type="SUPFAM" id="SSF82615">
    <property type="entry name" value="Polo-box domain"/>
    <property type="match status" value="2"/>
</dbReference>
<dbReference type="SUPFAM" id="SSF56112">
    <property type="entry name" value="Protein kinase-like (PK-like)"/>
    <property type="match status" value="1"/>
</dbReference>
<protein>
    <recommendedName>
        <fullName evidence="8">Serine/threonine-protein kinase PLK</fullName>
        <ecNumber evidence="8">2.7.11.21</ecNumber>
    </recommendedName>
    <alternativeName>
        <fullName evidence="8">Polo-like kinase</fullName>
    </alternativeName>
</protein>
<sequence length="534" mass="59989">MATSTATLAPGAVVVERSTGQADGRRYTVGNLLGKGGFAMCYEMTSMDSFKTFAGKVVPKVSLSNSNAKTKLITEIRIHRSLDHPGIVKFHHFFEDPDNVYILLERCKHQTLMEMVKSRGRLTQPEAQYFLAQVIDVLEYLRAQRVIHRDVKLGNLFLHDELRIKMGDFGLAARISEDGERKTTICGTPNYIAPEILENRSGGHSFEVDVWSLGVITFTMLTGKPPFETANLKETYARIRANSYEYPVNVSISASAKDLISKMLVLNPEQRATLAEIRRHPFFTFSKTPTSLPLSALTTNPFEKNHVPSMPNSSSTTDQENIYSRAVRNDLTAAHRAIDSSFVKEPPRNRPSPSWQICTRIVKILNYSNKYGIGYLLSSGAVGVYFNDATKIVLDRRAATYTYYARHDDAGAVHLFGGTVPDDLQKKVTLLQHFHKHLASADCPAEADDCSTVFVRKWASTKRSLLFALSNRVIQVMFADQSELLINNNRIARFTDKDGSAFACCLDGEFGGTDRPDFRRRLEYTRNMLRQMSQ</sequence>
<evidence type="ECO:0000313" key="12">
    <source>
        <dbReference type="EMBL" id="SPQ98909.1"/>
    </source>
</evidence>
<dbReference type="InterPro" id="IPR017441">
    <property type="entry name" value="Protein_kinase_ATP_BS"/>
</dbReference>
<dbReference type="EC" id="2.7.11.21" evidence="8"/>
<evidence type="ECO:0000259" key="10">
    <source>
        <dbReference type="PROSITE" id="PS50078"/>
    </source>
</evidence>
<dbReference type="PANTHER" id="PTHR24345:SF0">
    <property type="entry name" value="CELL CYCLE SERINE_THREONINE-PROTEIN KINASE CDC5_MSD2"/>
    <property type="match status" value="1"/>
</dbReference>
<dbReference type="OrthoDB" id="408964at2759"/>
<dbReference type="Proteomes" id="UP000039324">
    <property type="component" value="Unassembled WGS sequence"/>
</dbReference>
<name>A0A0G4J3U3_PLABS</name>
<dbReference type="InterPro" id="IPR000959">
    <property type="entry name" value="POLO_box_dom"/>
</dbReference>
<dbReference type="InterPro" id="IPR008271">
    <property type="entry name" value="Ser/Thr_kinase_AS"/>
</dbReference>
<dbReference type="Gene3D" id="3.30.200.20">
    <property type="entry name" value="Phosphorylase Kinase, domain 1"/>
    <property type="match status" value="1"/>
</dbReference>
<feature type="domain" description="POLO box" evidence="10">
    <location>
        <begin position="454"/>
        <end position="534"/>
    </location>
</feature>
<feature type="domain" description="Protein kinase" evidence="9">
    <location>
        <begin position="27"/>
        <end position="283"/>
    </location>
</feature>
<evidence type="ECO:0000256" key="2">
    <source>
        <dbReference type="ARBA" id="ARBA00022679"/>
    </source>
</evidence>
<dbReference type="FunFam" id="3.30.200.20:FF:000091">
    <property type="entry name" value="Serine/threonine-protein kinase PLK"/>
    <property type="match status" value="1"/>
</dbReference>
<feature type="domain" description="POLO box" evidence="10">
    <location>
        <begin position="360"/>
        <end position="440"/>
    </location>
</feature>
<dbReference type="Proteomes" id="UP000290189">
    <property type="component" value="Unassembled WGS sequence"/>
</dbReference>
<dbReference type="Pfam" id="PF00659">
    <property type="entry name" value="POLO_box"/>
    <property type="match status" value="1"/>
</dbReference>
<keyword evidence="13" id="KW-1185">Reference proteome</keyword>
<gene>
    <name evidence="11" type="ORF">PBRA_002319</name>
    <name evidence="12" type="ORF">PLBR_LOCUS6124</name>
</gene>
<dbReference type="AlphaFoldDB" id="A0A0G4J3U3"/>
<dbReference type="Pfam" id="PF00069">
    <property type="entry name" value="Pkinase"/>
    <property type="match status" value="1"/>
</dbReference>
<evidence type="ECO:0000256" key="4">
    <source>
        <dbReference type="ARBA" id="ARBA00022741"/>
    </source>
</evidence>
<keyword evidence="3" id="KW-0677">Repeat</keyword>
<dbReference type="InterPro" id="IPR036947">
    <property type="entry name" value="POLO_box_dom_sf"/>
</dbReference>
<reference evidence="11 13" key="1">
    <citation type="submission" date="2015-02" db="EMBL/GenBank/DDBJ databases">
        <authorList>
            <person name="Chooi Y.-H."/>
        </authorList>
    </citation>
    <scope>NUCLEOTIDE SEQUENCE [LARGE SCALE GENOMIC DNA]</scope>
    <source>
        <strain evidence="11">E3</strain>
    </source>
</reference>
<keyword evidence="2 8" id="KW-0808">Transferase</keyword>
<dbReference type="EMBL" id="CDSF01000122">
    <property type="protein sequence ID" value="CEP02054.1"/>
    <property type="molecule type" value="Genomic_DNA"/>
</dbReference>
<dbReference type="CDD" id="cd13118">
    <property type="entry name" value="POLO_box_1"/>
    <property type="match status" value="1"/>
</dbReference>
<evidence type="ECO:0000313" key="14">
    <source>
        <dbReference type="Proteomes" id="UP000290189"/>
    </source>
</evidence>
<evidence type="ECO:0000313" key="13">
    <source>
        <dbReference type="Proteomes" id="UP000039324"/>
    </source>
</evidence>
<evidence type="ECO:0000313" key="11">
    <source>
        <dbReference type="EMBL" id="CEP02054.1"/>
    </source>
</evidence>
<evidence type="ECO:0000256" key="7">
    <source>
        <dbReference type="PROSITE-ProRule" id="PRU10141"/>
    </source>
</evidence>
<dbReference type="CDD" id="cd14099">
    <property type="entry name" value="STKc_PLK"/>
    <property type="match status" value="1"/>
</dbReference>
<evidence type="ECO:0000259" key="9">
    <source>
        <dbReference type="PROSITE" id="PS50011"/>
    </source>
</evidence>
<dbReference type="CDD" id="cd13117">
    <property type="entry name" value="POLO_box_2"/>
    <property type="match status" value="1"/>
</dbReference>
<dbReference type="PROSITE" id="PS50011">
    <property type="entry name" value="PROTEIN_KINASE_DOM"/>
    <property type="match status" value="1"/>
</dbReference>
<evidence type="ECO:0000256" key="6">
    <source>
        <dbReference type="ARBA" id="ARBA00022840"/>
    </source>
</evidence>